<evidence type="ECO:0000313" key="2">
    <source>
        <dbReference type="EMBL" id="KAG0581404.1"/>
    </source>
</evidence>
<name>A0A8T0ICC9_CERPU</name>
<dbReference type="EMBL" id="CM026424">
    <property type="protein sequence ID" value="KAG0581404.1"/>
    <property type="molecule type" value="Genomic_DNA"/>
</dbReference>
<keyword evidence="3" id="KW-1185">Reference proteome</keyword>
<organism evidence="2 3">
    <name type="scientific">Ceratodon purpureus</name>
    <name type="common">Fire moss</name>
    <name type="synonym">Dicranum purpureum</name>
    <dbReference type="NCBI Taxonomy" id="3225"/>
    <lineage>
        <taxon>Eukaryota</taxon>
        <taxon>Viridiplantae</taxon>
        <taxon>Streptophyta</taxon>
        <taxon>Embryophyta</taxon>
        <taxon>Bryophyta</taxon>
        <taxon>Bryophytina</taxon>
        <taxon>Bryopsida</taxon>
        <taxon>Dicranidae</taxon>
        <taxon>Pseudoditrichales</taxon>
        <taxon>Ditrichaceae</taxon>
        <taxon>Ceratodon</taxon>
    </lineage>
</organism>
<dbReference type="Proteomes" id="UP000822688">
    <property type="component" value="Chromosome 4"/>
</dbReference>
<feature type="region of interest" description="Disordered" evidence="1">
    <location>
        <begin position="99"/>
        <end position="118"/>
    </location>
</feature>
<dbReference type="AlphaFoldDB" id="A0A8T0ICC9"/>
<evidence type="ECO:0000313" key="3">
    <source>
        <dbReference type="Proteomes" id="UP000822688"/>
    </source>
</evidence>
<evidence type="ECO:0000256" key="1">
    <source>
        <dbReference type="SAM" id="MobiDB-lite"/>
    </source>
</evidence>
<protein>
    <submittedName>
        <fullName evidence="2">Uncharacterized protein</fullName>
    </submittedName>
</protein>
<sequence length="118" mass="12573">MFGTASFATEELATQESEPPKSWMCTRSSEHGSAGHLRDSWATMLERLLAKGTLNQVTQVSLAVVVLLGVVFAPVSPPSSSRRSADLLEFAAQSSHSRSIHSITLPPPPACKGPTSVR</sequence>
<proteinExistence type="predicted"/>
<comment type="caution">
    <text evidence="2">The sequence shown here is derived from an EMBL/GenBank/DDBJ whole genome shotgun (WGS) entry which is preliminary data.</text>
</comment>
<gene>
    <name evidence="2" type="ORF">KC19_4G248800</name>
</gene>
<feature type="region of interest" description="Disordered" evidence="1">
    <location>
        <begin position="1"/>
        <end position="36"/>
    </location>
</feature>
<reference evidence="2" key="1">
    <citation type="submission" date="2020-06" db="EMBL/GenBank/DDBJ databases">
        <title>WGS assembly of Ceratodon purpureus strain R40.</title>
        <authorList>
            <person name="Carey S.B."/>
            <person name="Jenkins J."/>
            <person name="Shu S."/>
            <person name="Lovell J.T."/>
            <person name="Sreedasyam A."/>
            <person name="Maumus F."/>
            <person name="Tiley G.P."/>
            <person name="Fernandez-Pozo N."/>
            <person name="Barry K."/>
            <person name="Chen C."/>
            <person name="Wang M."/>
            <person name="Lipzen A."/>
            <person name="Daum C."/>
            <person name="Saski C.A."/>
            <person name="Payton A.C."/>
            <person name="Mcbreen J.C."/>
            <person name="Conrad R.E."/>
            <person name="Kollar L.M."/>
            <person name="Olsson S."/>
            <person name="Huttunen S."/>
            <person name="Landis J.B."/>
            <person name="Wickett N.J."/>
            <person name="Johnson M.G."/>
            <person name="Rensing S.A."/>
            <person name="Grimwood J."/>
            <person name="Schmutz J."/>
            <person name="Mcdaniel S.F."/>
        </authorList>
    </citation>
    <scope>NUCLEOTIDE SEQUENCE</scope>
    <source>
        <strain evidence="2">R40</strain>
    </source>
</reference>
<accession>A0A8T0ICC9</accession>